<dbReference type="RefSeq" id="WP_124998072.1">
    <property type="nucleotide sequence ID" value="NZ_RQXT01000010.1"/>
</dbReference>
<organism evidence="1 2">
    <name type="scientific">Mesorhizobium tamadayense</name>
    <dbReference type="NCBI Taxonomy" id="425306"/>
    <lineage>
        <taxon>Bacteria</taxon>
        <taxon>Pseudomonadati</taxon>
        <taxon>Pseudomonadota</taxon>
        <taxon>Alphaproteobacteria</taxon>
        <taxon>Hyphomicrobiales</taxon>
        <taxon>Phyllobacteriaceae</taxon>
        <taxon>Mesorhizobium</taxon>
    </lineage>
</organism>
<comment type="caution">
    <text evidence="1">The sequence shown here is derived from an EMBL/GenBank/DDBJ whole genome shotgun (WGS) entry which is preliminary data.</text>
</comment>
<evidence type="ECO:0000313" key="1">
    <source>
        <dbReference type="EMBL" id="RRI03111.1"/>
    </source>
</evidence>
<proteinExistence type="predicted"/>
<reference evidence="1 2" key="1">
    <citation type="submission" date="2018-11" db="EMBL/GenBank/DDBJ databases">
        <title>the genome of Mesorhizobium tamadayense DSM 28320.</title>
        <authorList>
            <person name="Gao J."/>
        </authorList>
    </citation>
    <scope>NUCLEOTIDE SEQUENCE [LARGE SCALE GENOMIC DNA]</scope>
    <source>
        <strain evidence="1 2">DSM 28320</strain>
    </source>
</reference>
<dbReference type="AlphaFoldDB" id="A0A3P3FWY3"/>
<evidence type="ECO:0000313" key="2">
    <source>
        <dbReference type="Proteomes" id="UP000273786"/>
    </source>
</evidence>
<dbReference type="EMBL" id="RQXT01000010">
    <property type="protein sequence ID" value="RRI03111.1"/>
    <property type="molecule type" value="Genomic_DNA"/>
</dbReference>
<dbReference type="Proteomes" id="UP000273786">
    <property type="component" value="Unassembled WGS sequence"/>
</dbReference>
<accession>A0A3P3FWY3</accession>
<protein>
    <submittedName>
        <fullName evidence="1">Uncharacterized protein</fullName>
    </submittedName>
</protein>
<sequence>MSNISEAEDKLIERVSREFELPPVTVQALLDLESEFPNMSARSAKSRLTRRVEEVISAGLGSKD</sequence>
<name>A0A3P3FWY3_9HYPH</name>
<gene>
    <name evidence="1" type="ORF">EH240_11120</name>
</gene>
<keyword evidence="2" id="KW-1185">Reference proteome</keyword>